<protein>
    <recommendedName>
        <fullName evidence="3">Nitroreductase</fullName>
    </recommendedName>
</protein>
<dbReference type="Gene3D" id="2.30.110.10">
    <property type="entry name" value="Electron Transport, Fmn-binding Protein, Chain A"/>
    <property type="match status" value="1"/>
</dbReference>
<dbReference type="NCBIfam" id="TIGR00026">
    <property type="entry name" value="hi_GC_TIGR00026"/>
    <property type="match status" value="1"/>
</dbReference>
<dbReference type="Proteomes" id="UP000467006">
    <property type="component" value="Chromosome"/>
</dbReference>
<sequence>MRAPIRLYRAGLGFVFGSRLLMLEHVGRRTGRTRYVVLEVIGHTAPDVYVVASGFGERAQWFRNVMAHPEVTVSVAARRRVPATARRLSAPEADRELQHYIDRHPRAWNALGGVLDGTLDGRVEPPGTELPLVELRLR</sequence>
<name>A0A7I7K5V0_9MYCO</name>
<dbReference type="InterPro" id="IPR004378">
    <property type="entry name" value="F420H2_quin_Rdtase"/>
</dbReference>
<evidence type="ECO:0000313" key="1">
    <source>
        <dbReference type="EMBL" id="BBX18772.1"/>
    </source>
</evidence>
<dbReference type="AlphaFoldDB" id="A0A7I7K5V0"/>
<proteinExistence type="predicted"/>
<keyword evidence="2" id="KW-1185">Reference proteome</keyword>
<accession>A0A7I7K5V0</accession>
<evidence type="ECO:0008006" key="3">
    <source>
        <dbReference type="Google" id="ProtNLM"/>
    </source>
</evidence>
<dbReference type="KEGG" id="mdu:MDUV_36320"/>
<organism evidence="1 2">
    <name type="scientific">Mycolicibacterium duvalii</name>
    <dbReference type="NCBI Taxonomy" id="39688"/>
    <lineage>
        <taxon>Bacteria</taxon>
        <taxon>Bacillati</taxon>
        <taxon>Actinomycetota</taxon>
        <taxon>Actinomycetes</taxon>
        <taxon>Mycobacteriales</taxon>
        <taxon>Mycobacteriaceae</taxon>
        <taxon>Mycolicibacterium</taxon>
    </lineage>
</organism>
<dbReference type="Pfam" id="PF04075">
    <property type="entry name" value="F420H2_quin_red"/>
    <property type="match status" value="1"/>
</dbReference>
<dbReference type="GO" id="GO:0016491">
    <property type="term" value="F:oxidoreductase activity"/>
    <property type="evidence" value="ECO:0007669"/>
    <property type="project" value="InterPro"/>
</dbReference>
<dbReference type="EMBL" id="AP022563">
    <property type="protein sequence ID" value="BBX18772.1"/>
    <property type="molecule type" value="Genomic_DNA"/>
</dbReference>
<reference evidence="1 2" key="1">
    <citation type="journal article" date="2019" name="Emerg. Microbes Infect.">
        <title>Comprehensive subspecies identification of 175 nontuberculous mycobacteria species based on 7547 genomic profiles.</title>
        <authorList>
            <person name="Matsumoto Y."/>
            <person name="Kinjo T."/>
            <person name="Motooka D."/>
            <person name="Nabeya D."/>
            <person name="Jung N."/>
            <person name="Uechi K."/>
            <person name="Horii T."/>
            <person name="Iida T."/>
            <person name="Fujita J."/>
            <person name="Nakamura S."/>
        </authorList>
    </citation>
    <scope>NUCLEOTIDE SEQUENCE [LARGE SCALE GENOMIC DNA]</scope>
    <source>
        <strain evidence="1 2">JCM 6396</strain>
    </source>
</reference>
<gene>
    <name evidence="1" type="ORF">MDUV_36320</name>
</gene>
<dbReference type="RefSeq" id="WP_234815133.1">
    <property type="nucleotide sequence ID" value="NZ_AP022563.1"/>
</dbReference>
<dbReference type="InterPro" id="IPR012349">
    <property type="entry name" value="Split_barrel_FMN-bd"/>
</dbReference>
<evidence type="ECO:0000313" key="2">
    <source>
        <dbReference type="Proteomes" id="UP000467006"/>
    </source>
</evidence>